<dbReference type="RefSeq" id="WP_254289609.1">
    <property type="nucleotide sequence ID" value="NZ_JAMLDY010000014.1"/>
</dbReference>
<evidence type="ECO:0000313" key="1">
    <source>
        <dbReference type="EMBL" id="MCP3735610.1"/>
    </source>
</evidence>
<dbReference type="NCBIfam" id="TIGR02594">
    <property type="entry name" value="TIGR02594 family protein"/>
    <property type="match status" value="1"/>
</dbReference>
<sequence>MEPKWMKPARAEVGTREVKGAKDNPRIIAYRAADRCSWMKGSEEAVPWCAIFVNAMLEGVGVKGTASPAAKSFCSSTLFQLLPKPALGAIAVIERVPAHPSLGHVGLCVGADKDFVWLLGGNQGDAVNVARFARSRVKGFYWPVSQGMPAACGDFRCDVAAVDGGKVV</sequence>
<dbReference type="InterPro" id="IPR013423">
    <property type="entry name" value="CHP02594"/>
</dbReference>
<comment type="caution">
    <text evidence="1">The sequence shown here is derived from an EMBL/GenBank/DDBJ whole genome shotgun (WGS) entry which is preliminary data.</text>
</comment>
<dbReference type="Proteomes" id="UP001139486">
    <property type="component" value="Unassembled WGS sequence"/>
</dbReference>
<reference evidence="1" key="1">
    <citation type="submission" date="2022-05" db="EMBL/GenBank/DDBJ databases">
        <title>Sphingomonas sp. strain RP10 Genome sequencing and assembly.</title>
        <authorList>
            <person name="Kim I."/>
        </authorList>
    </citation>
    <scope>NUCLEOTIDE SEQUENCE</scope>
    <source>
        <strain evidence="1">RP10</strain>
    </source>
</reference>
<accession>A0A9X2KR36</accession>
<dbReference type="EMBL" id="JAMLDY010000014">
    <property type="protein sequence ID" value="MCP3735610.1"/>
    <property type="molecule type" value="Genomic_DNA"/>
</dbReference>
<evidence type="ECO:0000313" key="2">
    <source>
        <dbReference type="Proteomes" id="UP001139486"/>
    </source>
</evidence>
<gene>
    <name evidence="1" type="ORF">M9979_12075</name>
</gene>
<keyword evidence="2" id="KW-1185">Reference proteome</keyword>
<dbReference type="AlphaFoldDB" id="A0A9X2KR36"/>
<name>A0A9X2KR36_9SPHN</name>
<proteinExistence type="predicted"/>
<organism evidence="1 2">
    <name type="scientific">Sphingomonas liriopis</name>
    <dbReference type="NCBI Taxonomy" id="2949094"/>
    <lineage>
        <taxon>Bacteria</taxon>
        <taxon>Pseudomonadati</taxon>
        <taxon>Pseudomonadota</taxon>
        <taxon>Alphaproteobacteria</taxon>
        <taxon>Sphingomonadales</taxon>
        <taxon>Sphingomonadaceae</taxon>
        <taxon>Sphingomonas</taxon>
    </lineage>
</organism>
<protein>
    <submittedName>
        <fullName evidence="1">TIGR02594 family protein</fullName>
    </submittedName>
</protein>